<dbReference type="EMBL" id="JAJHUN010000010">
    <property type="protein sequence ID" value="KAJ4147308.1"/>
    <property type="molecule type" value="Genomic_DNA"/>
</dbReference>
<evidence type="ECO:0000313" key="2">
    <source>
        <dbReference type="EMBL" id="KAJ4147308.1"/>
    </source>
</evidence>
<keyword evidence="1" id="KW-0732">Signal</keyword>
<dbReference type="GeneID" id="80888999"/>
<accession>A0A9W8UJ29</accession>
<evidence type="ECO:0000256" key="1">
    <source>
        <dbReference type="SAM" id="SignalP"/>
    </source>
</evidence>
<dbReference type="Proteomes" id="UP001144673">
    <property type="component" value="Chromosome 3"/>
</dbReference>
<reference evidence="2" key="1">
    <citation type="journal article" date="2023" name="Access Microbiol">
        <title>De-novo genome assembly for Akanthomyces muscarius, a biocontrol agent of insect agricultural pests.</title>
        <authorList>
            <person name="Erdos Z."/>
            <person name="Studholme D.J."/>
            <person name="Raymond B."/>
            <person name="Sharma M."/>
        </authorList>
    </citation>
    <scope>NUCLEOTIDE SEQUENCE</scope>
    <source>
        <strain evidence="2">Ve6</strain>
    </source>
</reference>
<protein>
    <recommendedName>
        <fullName evidence="4">Secreted protein</fullName>
    </recommendedName>
</protein>
<evidence type="ECO:0000313" key="3">
    <source>
        <dbReference type="Proteomes" id="UP001144673"/>
    </source>
</evidence>
<keyword evidence="3" id="KW-1185">Reference proteome</keyword>
<gene>
    <name evidence="2" type="ORF">LMH87_001840</name>
</gene>
<evidence type="ECO:0008006" key="4">
    <source>
        <dbReference type="Google" id="ProtNLM"/>
    </source>
</evidence>
<feature type="chain" id="PRO_5041000612" description="Secreted protein" evidence="1">
    <location>
        <begin position="26"/>
        <end position="70"/>
    </location>
</feature>
<sequence>MSIRPRSGQSFLLTRPLCLAFGVWAIPHGTAQFLTRCRILVVFGLRNIPVFVHHDDFEITRYLEPRCGAA</sequence>
<comment type="caution">
    <text evidence="2">The sequence shown here is derived from an EMBL/GenBank/DDBJ whole genome shotgun (WGS) entry which is preliminary data.</text>
</comment>
<name>A0A9W8UJ29_AKAMU</name>
<dbReference type="AlphaFoldDB" id="A0A9W8UJ29"/>
<proteinExistence type="predicted"/>
<organism evidence="2 3">
    <name type="scientific">Akanthomyces muscarius</name>
    <name type="common">Entomopathogenic fungus</name>
    <name type="synonym">Lecanicillium muscarium</name>
    <dbReference type="NCBI Taxonomy" id="2231603"/>
    <lineage>
        <taxon>Eukaryota</taxon>
        <taxon>Fungi</taxon>
        <taxon>Dikarya</taxon>
        <taxon>Ascomycota</taxon>
        <taxon>Pezizomycotina</taxon>
        <taxon>Sordariomycetes</taxon>
        <taxon>Hypocreomycetidae</taxon>
        <taxon>Hypocreales</taxon>
        <taxon>Cordycipitaceae</taxon>
        <taxon>Akanthomyces</taxon>
    </lineage>
</organism>
<feature type="signal peptide" evidence="1">
    <location>
        <begin position="1"/>
        <end position="25"/>
    </location>
</feature>
<dbReference type="RefSeq" id="XP_056050249.1">
    <property type="nucleotide sequence ID" value="XM_056193185.1"/>
</dbReference>
<dbReference type="KEGG" id="amus:LMH87_001840"/>